<reference evidence="1" key="2">
    <citation type="journal article" date="2021" name="PeerJ">
        <title>Extensive microbial diversity within the chicken gut microbiome revealed by metagenomics and culture.</title>
        <authorList>
            <person name="Gilroy R."/>
            <person name="Ravi A."/>
            <person name="Getino M."/>
            <person name="Pursley I."/>
            <person name="Horton D.L."/>
            <person name="Alikhan N.F."/>
            <person name="Baker D."/>
            <person name="Gharbi K."/>
            <person name="Hall N."/>
            <person name="Watson M."/>
            <person name="Adriaenssens E.M."/>
            <person name="Foster-Nyarko E."/>
            <person name="Jarju S."/>
            <person name="Secka A."/>
            <person name="Antonio M."/>
            <person name="Oren A."/>
            <person name="Chaudhuri R.R."/>
            <person name="La Ragione R."/>
            <person name="Hildebrand F."/>
            <person name="Pallen M.J."/>
        </authorList>
    </citation>
    <scope>NUCLEOTIDE SEQUENCE</scope>
    <source>
        <strain evidence="1">CHK152-2994</strain>
    </source>
</reference>
<evidence type="ECO:0000313" key="1">
    <source>
        <dbReference type="EMBL" id="HIS83816.1"/>
    </source>
</evidence>
<evidence type="ECO:0000313" key="2">
    <source>
        <dbReference type="Proteomes" id="UP000824139"/>
    </source>
</evidence>
<name>A0A9D1FYJ2_9BACT</name>
<protein>
    <submittedName>
        <fullName evidence="1">Uncharacterized protein</fullName>
    </submittedName>
</protein>
<accession>A0A9D1FYJ2</accession>
<comment type="caution">
    <text evidence="1">The sequence shown here is derived from an EMBL/GenBank/DDBJ whole genome shotgun (WGS) entry which is preliminary data.</text>
</comment>
<dbReference type="Proteomes" id="UP000824139">
    <property type="component" value="Unassembled WGS sequence"/>
</dbReference>
<organism evidence="1 2">
    <name type="scientific">Candidatus Scatenecus faecavium</name>
    <dbReference type="NCBI Taxonomy" id="2840915"/>
    <lineage>
        <taxon>Bacteria</taxon>
        <taxon>Candidatus Scatenecus</taxon>
    </lineage>
</organism>
<dbReference type="EMBL" id="DVJO01000209">
    <property type="protein sequence ID" value="HIS83816.1"/>
    <property type="molecule type" value="Genomic_DNA"/>
</dbReference>
<dbReference type="AlphaFoldDB" id="A0A9D1FYJ2"/>
<gene>
    <name evidence="1" type="ORF">IAD41_09465</name>
</gene>
<proteinExistence type="predicted"/>
<sequence>MKINNYQSNQTFGMAIHSNSNVNKILQSRIKKAKDLEKLNNIIEREAKNKLIDITLLADTNDSLSANIYSTNPQNHFFKNYSENFLTKIVQGPVGFIEKLANIADKQAAKYKEANSLNFDEVFNKLK</sequence>
<reference evidence="1" key="1">
    <citation type="submission" date="2020-10" db="EMBL/GenBank/DDBJ databases">
        <authorList>
            <person name="Gilroy R."/>
        </authorList>
    </citation>
    <scope>NUCLEOTIDE SEQUENCE</scope>
    <source>
        <strain evidence="1">CHK152-2994</strain>
    </source>
</reference>